<proteinExistence type="predicted"/>
<reference evidence="2" key="2">
    <citation type="submission" date="2019-10" db="EMBL/GenBank/DDBJ databases">
        <title>A de novo genome assembly of a pear dwarfing rootstock.</title>
        <authorList>
            <person name="Wang F."/>
            <person name="Wang J."/>
            <person name="Li S."/>
            <person name="Zhang Y."/>
            <person name="Fang M."/>
            <person name="Ma L."/>
            <person name="Zhao Y."/>
            <person name="Jiang S."/>
        </authorList>
    </citation>
    <scope>NUCLEOTIDE SEQUENCE [LARGE SCALE GENOMIC DNA]</scope>
</reference>
<accession>A0A5N5FLM9</accession>
<evidence type="ECO:0000313" key="2">
    <source>
        <dbReference type="Proteomes" id="UP000327157"/>
    </source>
</evidence>
<comment type="caution">
    <text evidence="1">The sequence shown here is derived from an EMBL/GenBank/DDBJ whole genome shotgun (WGS) entry which is preliminary data.</text>
</comment>
<dbReference type="AlphaFoldDB" id="A0A5N5FLM9"/>
<dbReference type="Proteomes" id="UP000327157">
    <property type="component" value="Chromosome 10"/>
</dbReference>
<reference evidence="1 2" key="1">
    <citation type="submission" date="2019-09" db="EMBL/GenBank/DDBJ databases">
        <authorList>
            <person name="Ou C."/>
        </authorList>
    </citation>
    <scope>NUCLEOTIDE SEQUENCE [LARGE SCALE GENOMIC DNA]</scope>
    <source>
        <strain evidence="1">S2</strain>
        <tissue evidence="1">Leaf</tissue>
    </source>
</reference>
<evidence type="ECO:0000313" key="1">
    <source>
        <dbReference type="EMBL" id="KAB2602190.1"/>
    </source>
</evidence>
<name>A0A5N5FLM9_9ROSA</name>
<organism evidence="1 2">
    <name type="scientific">Pyrus ussuriensis x Pyrus communis</name>
    <dbReference type="NCBI Taxonomy" id="2448454"/>
    <lineage>
        <taxon>Eukaryota</taxon>
        <taxon>Viridiplantae</taxon>
        <taxon>Streptophyta</taxon>
        <taxon>Embryophyta</taxon>
        <taxon>Tracheophyta</taxon>
        <taxon>Spermatophyta</taxon>
        <taxon>Magnoliopsida</taxon>
        <taxon>eudicotyledons</taxon>
        <taxon>Gunneridae</taxon>
        <taxon>Pentapetalae</taxon>
        <taxon>rosids</taxon>
        <taxon>fabids</taxon>
        <taxon>Rosales</taxon>
        <taxon>Rosaceae</taxon>
        <taxon>Amygdaloideae</taxon>
        <taxon>Maleae</taxon>
        <taxon>Pyrus</taxon>
    </lineage>
</organism>
<keyword evidence="2" id="KW-1185">Reference proteome</keyword>
<reference evidence="1 2" key="3">
    <citation type="submission" date="2019-11" db="EMBL/GenBank/DDBJ databases">
        <title>A de novo genome assembly of a pear dwarfing rootstock.</title>
        <authorList>
            <person name="Wang F."/>
            <person name="Wang J."/>
            <person name="Li S."/>
            <person name="Zhang Y."/>
            <person name="Fang M."/>
            <person name="Ma L."/>
            <person name="Zhao Y."/>
            <person name="Jiang S."/>
        </authorList>
    </citation>
    <scope>NUCLEOTIDE SEQUENCE [LARGE SCALE GENOMIC DNA]</scope>
    <source>
        <strain evidence="1">S2</strain>
        <tissue evidence="1">Leaf</tissue>
    </source>
</reference>
<protein>
    <submittedName>
        <fullName evidence="1">Pentatricopeptide repeat-containing protein</fullName>
    </submittedName>
</protein>
<sequence>MAGSTWAEEVVWHGPWFGLPRLCYLPRRRKLLEFNFSISIDEVIEYGVAKIGATEDKVSSEQTTECEVAGEGRIATKEPKRLAKHLATKPLIGHSASKKANDHTESLRPRRGGEGFVAKAMTWAARLDQSQRLAQHGQKKWCGMGHDAVIEDGAAKIKAIEDEVSSEQIAECEVAAEGIMAAFVLWALGPWWSLPPFSKATWDLYRLWLFDVVTCASGTAFEPAKRCLSGDGNDPPERAGGCIVDWFLDGSSKTLCSEMELHVLNPFQALNSKLQATGPRDSKPSNKLLAWFEPKTGVDDVGLARELAQGCLREAQPLAGFSFWTKGISPAYWAGFVVASRG</sequence>
<gene>
    <name evidence="1" type="ORF">D8674_003195</name>
</gene>
<dbReference type="EMBL" id="SMOL01000695">
    <property type="protein sequence ID" value="KAB2602190.1"/>
    <property type="molecule type" value="Genomic_DNA"/>
</dbReference>